<dbReference type="GO" id="GO:0003677">
    <property type="term" value="F:DNA binding"/>
    <property type="evidence" value="ECO:0007669"/>
    <property type="project" value="InterPro"/>
</dbReference>
<dbReference type="AlphaFoldDB" id="A0A4R2K8Q4"/>
<dbReference type="InterPro" id="IPR013762">
    <property type="entry name" value="Integrase-like_cat_sf"/>
</dbReference>
<sequence>MKHHFPGLLKDHTAAGTLRWRVRVEGHPNRKIRIPVGPGEPGFHEHYFAARAGHTLETVKPKAPKAGTLDALCDRYLEAMEARVQAGKASPLTLRGHRSLLNQVREFKDPDGDRMGSLDADMPKAAFIHIQDSFGSRTGAADNALKALCAAYRWGADRGFPEDSAVFRVKRVHQPGGGATPWTEKDVKAFLKTHGPGTTARLWFLLAFNSLGRIGDMHRLGPGNLDQADGETFLSWQPSKKGSAPVSVPLLPSLEEELGRHDIQGAFLRTEYGRPFASSNSLDNRVRKWTIAAGLVGLDGKATRSQHGIRKATAEAIAAAGATQYELMSAMSHTQAKTSEIYTKAVQRRGLAAAAIARLRDLDLG</sequence>
<accession>A0A4R2K8Q4</accession>
<dbReference type="EMBL" id="SLWW01000019">
    <property type="protein sequence ID" value="TCO69014.1"/>
    <property type="molecule type" value="Genomic_DNA"/>
</dbReference>
<dbReference type="RefSeq" id="WP_132546568.1">
    <property type="nucleotide sequence ID" value="NZ_SLWW01000019.1"/>
</dbReference>
<dbReference type="OrthoDB" id="7510934at2"/>
<evidence type="ECO:0000256" key="1">
    <source>
        <dbReference type="ARBA" id="ARBA00023172"/>
    </source>
</evidence>
<dbReference type="Gene3D" id="1.10.443.10">
    <property type="entry name" value="Intergrase catalytic core"/>
    <property type="match status" value="1"/>
</dbReference>
<gene>
    <name evidence="3" type="ORF">EV655_11910</name>
</gene>
<dbReference type="InterPro" id="IPR002104">
    <property type="entry name" value="Integrase_catalytic"/>
</dbReference>
<keyword evidence="1" id="KW-0233">DNA recombination</keyword>
<dbReference type="SUPFAM" id="SSF56349">
    <property type="entry name" value="DNA breaking-rejoining enzymes"/>
    <property type="match status" value="1"/>
</dbReference>
<organism evidence="3 4">
    <name type="scientific">Rhodovulum euryhalinum</name>
    <dbReference type="NCBI Taxonomy" id="35805"/>
    <lineage>
        <taxon>Bacteria</taxon>
        <taxon>Pseudomonadati</taxon>
        <taxon>Pseudomonadota</taxon>
        <taxon>Alphaproteobacteria</taxon>
        <taxon>Rhodobacterales</taxon>
        <taxon>Paracoccaceae</taxon>
        <taxon>Rhodovulum</taxon>
    </lineage>
</organism>
<proteinExistence type="predicted"/>
<dbReference type="InterPro" id="IPR011010">
    <property type="entry name" value="DNA_brk_join_enz"/>
</dbReference>
<dbReference type="GO" id="GO:0015074">
    <property type="term" value="P:DNA integration"/>
    <property type="evidence" value="ECO:0007669"/>
    <property type="project" value="InterPro"/>
</dbReference>
<evidence type="ECO:0000313" key="4">
    <source>
        <dbReference type="Proteomes" id="UP000295142"/>
    </source>
</evidence>
<keyword evidence="4" id="KW-1185">Reference proteome</keyword>
<dbReference type="PROSITE" id="PS51898">
    <property type="entry name" value="TYR_RECOMBINASE"/>
    <property type="match status" value="1"/>
</dbReference>
<reference evidence="3 4" key="1">
    <citation type="submission" date="2019-03" db="EMBL/GenBank/DDBJ databases">
        <title>Genomic Encyclopedia of Type Strains, Phase IV (KMG-IV): sequencing the most valuable type-strain genomes for metagenomic binning, comparative biology and taxonomic classification.</title>
        <authorList>
            <person name="Goeker M."/>
        </authorList>
    </citation>
    <scope>NUCLEOTIDE SEQUENCE [LARGE SCALE GENOMIC DNA]</scope>
    <source>
        <strain evidence="3 4">DSM 4868</strain>
    </source>
</reference>
<dbReference type="GO" id="GO:0006310">
    <property type="term" value="P:DNA recombination"/>
    <property type="evidence" value="ECO:0007669"/>
    <property type="project" value="UniProtKB-KW"/>
</dbReference>
<name>A0A4R2K8Q4_9RHOB</name>
<evidence type="ECO:0000313" key="3">
    <source>
        <dbReference type="EMBL" id="TCO69014.1"/>
    </source>
</evidence>
<dbReference type="Proteomes" id="UP000295142">
    <property type="component" value="Unassembled WGS sequence"/>
</dbReference>
<comment type="caution">
    <text evidence="3">The sequence shown here is derived from an EMBL/GenBank/DDBJ whole genome shotgun (WGS) entry which is preliminary data.</text>
</comment>
<dbReference type="Pfam" id="PF00589">
    <property type="entry name" value="Phage_integrase"/>
    <property type="match status" value="1"/>
</dbReference>
<feature type="domain" description="Tyr recombinase" evidence="2">
    <location>
        <begin position="177"/>
        <end position="356"/>
    </location>
</feature>
<evidence type="ECO:0000259" key="2">
    <source>
        <dbReference type="PROSITE" id="PS51898"/>
    </source>
</evidence>
<protein>
    <submittedName>
        <fullName evidence="3">Phage integrase family protein</fullName>
    </submittedName>
</protein>